<evidence type="ECO:0000313" key="2">
    <source>
        <dbReference type="Proteomes" id="UP000242254"/>
    </source>
</evidence>
<evidence type="ECO:0000313" key="1">
    <source>
        <dbReference type="EMBL" id="PHZ15305.1"/>
    </source>
</evidence>
<dbReference type="AlphaFoldDB" id="A0A2G4T2R3"/>
<sequence>MYPSKLFDDSSYAAVGHVLESIFGAYKDNRSIKRNWRSIFNQVESLQGQHNPELDESFCDVSFCLYFYHSLLLLQKHHDCIFNNSINKLDWDFIVKFWGPVLEGEYCAYEEIHEKANATGASLGHYPSREFPRARSVHLLERLFVSTGLSLKWGDIILTVKDVATDGNFKVDMRVLKDSVLHQYNKERDLTVAEAGKNDPDSFKY</sequence>
<gene>
    <name evidence="1" type="ORF">RHIMIDRAFT_289744</name>
</gene>
<accession>A0A2G4T2R3</accession>
<protein>
    <submittedName>
        <fullName evidence="1">Uncharacterized protein</fullName>
    </submittedName>
</protein>
<keyword evidence="2" id="KW-1185">Reference proteome</keyword>
<organism evidence="1 2">
    <name type="scientific">Rhizopus microsporus ATCC 52813</name>
    <dbReference type="NCBI Taxonomy" id="1340429"/>
    <lineage>
        <taxon>Eukaryota</taxon>
        <taxon>Fungi</taxon>
        <taxon>Fungi incertae sedis</taxon>
        <taxon>Mucoromycota</taxon>
        <taxon>Mucoromycotina</taxon>
        <taxon>Mucoromycetes</taxon>
        <taxon>Mucorales</taxon>
        <taxon>Mucorineae</taxon>
        <taxon>Rhizopodaceae</taxon>
        <taxon>Rhizopus</taxon>
    </lineage>
</organism>
<dbReference type="Proteomes" id="UP000242254">
    <property type="component" value="Unassembled WGS sequence"/>
</dbReference>
<dbReference type="RefSeq" id="XP_023469013.1">
    <property type="nucleotide sequence ID" value="XM_023613669.1"/>
</dbReference>
<name>A0A2G4T2R3_RHIZD</name>
<dbReference type="EMBL" id="KZ303844">
    <property type="protein sequence ID" value="PHZ15305.1"/>
    <property type="molecule type" value="Genomic_DNA"/>
</dbReference>
<proteinExistence type="predicted"/>
<dbReference type="GeneID" id="35444658"/>
<reference evidence="1 2" key="1">
    <citation type="journal article" date="2016" name="Proc. Natl. Acad. Sci. U.S.A.">
        <title>Lipid metabolic changes in an early divergent fungus govern the establishment of a mutualistic symbiosis with endobacteria.</title>
        <authorList>
            <person name="Lastovetsky O.A."/>
            <person name="Gaspar M.L."/>
            <person name="Mondo S.J."/>
            <person name="LaButti K.M."/>
            <person name="Sandor L."/>
            <person name="Grigoriev I.V."/>
            <person name="Henry S.A."/>
            <person name="Pawlowska T.E."/>
        </authorList>
    </citation>
    <scope>NUCLEOTIDE SEQUENCE [LARGE SCALE GENOMIC DNA]</scope>
    <source>
        <strain evidence="1 2">ATCC 52813</strain>
    </source>
</reference>